<name>A0ABV0TBW1_9TELE</name>
<organism evidence="1 2">
    <name type="scientific">Ilyodon furcidens</name>
    <name type="common">goldbreast splitfin</name>
    <dbReference type="NCBI Taxonomy" id="33524"/>
    <lineage>
        <taxon>Eukaryota</taxon>
        <taxon>Metazoa</taxon>
        <taxon>Chordata</taxon>
        <taxon>Craniata</taxon>
        <taxon>Vertebrata</taxon>
        <taxon>Euteleostomi</taxon>
        <taxon>Actinopterygii</taxon>
        <taxon>Neopterygii</taxon>
        <taxon>Teleostei</taxon>
        <taxon>Neoteleostei</taxon>
        <taxon>Acanthomorphata</taxon>
        <taxon>Ovalentaria</taxon>
        <taxon>Atherinomorphae</taxon>
        <taxon>Cyprinodontiformes</taxon>
        <taxon>Goodeidae</taxon>
        <taxon>Ilyodon</taxon>
    </lineage>
</organism>
<accession>A0ABV0TBW1</accession>
<gene>
    <name evidence="1" type="ORF">ILYODFUR_028779</name>
</gene>
<keyword evidence="2" id="KW-1185">Reference proteome</keyword>
<protein>
    <submittedName>
        <fullName evidence="1">Uncharacterized protein</fullName>
    </submittedName>
</protein>
<reference evidence="1 2" key="1">
    <citation type="submission" date="2021-06" db="EMBL/GenBank/DDBJ databases">
        <authorList>
            <person name="Palmer J.M."/>
        </authorList>
    </citation>
    <scope>NUCLEOTIDE SEQUENCE [LARGE SCALE GENOMIC DNA]</scope>
    <source>
        <strain evidence="2">if_2019</strain>
        <tissue evidence="1">Muscle</tissue>
    </source>
</reference>
<sequence length="70" mass="7404">MKGRTKLPSLCPCVNVGAAGLVQESETPPTEAIIRSNTILFCNTTVRRAVTSVGSPVRAFMVALTNSPSR</sequence>
<evidence type="ECO:0000313" key="1">
    <source>
        <dbReference type="EMBL" id="MEQ2230388.1"/>
    </source>
</evidence>
<dbReference type="Proteomes" id="UP001482620">
    <property type="component" value="Unassembled WGS sequence"/>
</dbReference>
<dbReference type="EMBL" id="JAHRIQ010027161">
    <property type="protein sequence ID" value="MEQ2230388.1"/>
    <property type="molecule type" value="Genomic_DNA"/>
</dbReference>
<proteinExistence type="predicted"/>
<comment type="caution">
    <text evidence="1">The sequence shown here is derived from an EMBL/GenBank/DDBJ whole genome shotgun (WGS) entry which is preliminary data.</text>
</comment>
<evidence type="ECO:0000313" key="2">
    <source>
        <dbReference type="Proteomes" id="UP001482620"/>
    </source>
</evidence>